<dbReference type="InParanoid" id="A0A0B4LEP6"/>
<dbReference type="KEGG" id="dme:Dmel_CG43172"/>
<evidence type="ECO:0000313" key="3">
    <source>
        <dbReference type="FlyBase" id="FBgn0262791"/>
    </source>
</evidence>
<reference evidence="2" key="10">
    <citation type="journal article" date="2015" name="G3 (Bethesda)">
        <title>Gene Model Annotations for Drosophila melanogaster: Impact of High-Throughput Data.</title>
        <authorList>
            <consortium name="FlyBase Consortium"/>
            <person name="Matthews B.B."/>
            <person name="Dos Santos G."/>
            <person name="Crosby M.A."/>
            <person name="Emmert D.B."/>
            <person name="St Pierre S.E."/>
            <person name="Gramates L.S."/>
            <person name="Zhou P."/>
            <person name="Schroeder A.J."/>
            <person name="Falls K."/>
            <person name="Strelets V."/>
            <person name="Russo S.M."/>
            <person name="Gelbart W.M."/>
            <person name="null"/>
        </authorList>
    </citation>
    <scope>NUCLEOTIDE SEQUENCE</scope>
</reference>
<dbReference type="AGR" id="FB:FBgn0262791"/>
<reference evidence="2 4" key="8">
    <citation type="journal article" date="2007" name="Science">
        <title>The Release 5.1 annotation of Drosophila melanogaster heterochromatin.</title>
        <authorList>
            <person name="Smith C.D."/>
            <person name="Shu S."/>
            <person name="Mungall C.J."/>
            <person name="Karpen G.H."/>
        </authorList>
    </citation>
    <scope>NUCLEOTIDE SEQUENCE [LARGE SCALE GENOMIC DNA]</scope>
    <source>
        <strain evidence="4">Berkeley</strain>
    </source>
</reference>
<reference evidence="2 4" key="5">
    <citation type="journal article" date="2002" name="Genome Biol.">
        <title>Heterochromatic sequences in a Drosophila whole-genome shotgun assembly.</title>
        <authorList>
            <person name="Hoskins R.A."/>
            <person name="Smith C.D."/>
            <person name="Carlson J.W."/>
            <person name="Carvalho A.B."/>
            <person name="Halpern A."/>
            <person name="Kaminker J.S."/>
            <person name="Kennedy C."/>
            <person name="Mungall C.J."/>
            <person name="Sullivan B.A."/>
            <person name="Sutton G.G."/>
            <person name="Yasuhara J.C."/>
            <person name="Wakimoto B.T."/>
            <person name="Myers E.W."/>
            <person name="Celniker S.E."/>
            <person name="Rubin G.M."/>
            <person name="Karpen G.H."/>
        </authorList>
    </citation>
    <scope>NUCLEOTIDE SEQUENCE [LARGE SCALE GENOMIC DNA]</scope>
    <source>
        <strain evidence="4">Berkeley</strain>
    </source>
</reference>
<keyword evidence="4" id="KW-1185">Reference proteome</keyword>
<gene>
    <name evidence="2" type="primary">noncoding_5744</name>
    <name evidence="2" type="synonym">Dmel\CG43172</name>
    <name evidence="2" type="synonym">nc_5744.a</name>
    <name evidence="2 3" type="ORF">CG43172</name>
    <name evidence="2" type="ORF">Dmel_CG43172</name>
</gene>
<dbReference type="EMBL" id="AE013599">
    <property type="protein sequence ID" value="AHN56081.1"/>
    <property type="molecule type" value="Genomic_DNA"/>
</dbReference>
<reference evidence="2" key="11">
    <citation type="journal article" date="2015" name="G3 (Bethesda)">
        <title>Gene Model Annotations for Drosophila melanogaster: The Rule-Benders.</title>
        <authorList>
            <consortium name="FlyBase Consortium"/>
            <person name="Crosby M.A."/>
            <person name="Gramates L.S."/>
            <person name="Dos Santos G."/>
            <person name="Matthews B.B."/>
            <person name="St Pierre S.E."/>
            <person name="Zhou P."/>
            <person name="Schroeder A.J."/>
            <person name="Falls K."/>
            <person name="Emmert D.B."/>
            <person name="Russo S.M."/>
            <person name="Gelbart W.M."/>
            <person name="null"/>
        </authorList>
    </citation>
    <scope>NUCLEOTIDE SEQUENCE</scope>
</reference>
<reference evidence="2 4" key="4">
    <citation type="journal article" date="2002" name="Genome Biol.">
        <title>The transposable elements of the Drosophila melanogaster euchromatin: a genomics perspective.</title>
        <authorList>
            <person name="Kaminker J.S."/>
            <person name="Bergman C.M."/>
            <person name="Kronmiller B."/>
            <person name="Carlson J."/>
            <person name="Svirskas R."/>
            <person name="Patel S."/>
            <person name="Frise E."/>
            <person name="Wheeler D.A."/>
            <person name="Lewis S.E."/>
            <person name="Rubin G.M."/>
            <person name="Ashburner M."/>
            <person name="Celniker S.E."/>
        </authorList>
    </citation>
    <scope>NUCLEOTIDE SEQUENCE [LARGE SCALE GENOMIC DNA]</scope>
    <source>
        <strain evidence="4">Berkeley</strain>
    </source>
</reference>
<dbReference type="PaxDb" id="7227-FBpp0297074"/>
<reference evidence="2 4" key="2">
    <citation type="journal article" date="2002" name="Genome Biol.">
        <title>Finishing a whole-genome shotgun: release 3 of the Drosophila melanogaster euchromatic genome sequence.</title>
        <authorList>
            <person name="Celniker S.E."/>
            <person name="Wheeler D.A."/>
            <person name="Kronmiller B."/>
            <person name="Carlson J.W."/>
            <person name="Halpern A."/>
            <person name="Patel S."/>
            <person name="Adams M."/>
            <person name="Champe M."/>
            <person name="Dugan S.P."/>
            <person name="Frise E."/>
            <person name="Hodgson A."/>
            <person name="George R.A."/>
            <person name="Hoskins R.A."/>
            <person name="Laverty T."/>
            <person name="Muzny D.M."/>
            <person name="Nelson C.R."/>
            <person name="Pacleb J.M."/>
            <person name="Park S."/>
            <person name="Pfeiffer B.D."/>
            <person name="Richards S."/>
            <person name="Sodergren E.J."/>
            <person name="Svirskas R."/>
            <person name="Tabor P.E."/>
            <person name="Wan K."/>
            <person name="Stapleton M."/>
            <person name="Sutton G.G."/>
            <person name="Venter C."/>
            <person name="Weinstock G."/>
            <person name="Scherer S.E."/>
            <person name="Myers E.W."/>
            <person name="Gibbs R.A."/>
            <person name="Rubin G.M."/>
        </authorList>
    </citation>
    <scope>NUCLEOTIDE SEQUENCE [LARGE SCALE GENOMIC DNA]</scope>
    <source>
        <strain evidence="4">Berkeley</strain>
    </source>
</reference>
<evidence type="ECO:0000313" key="4">
    <source>
        <dbReference type="Proteomes" id="UP000000803"/>
    </source>
</evidence>
<protein>
    <submittedName>
        <fullName evidence="1">Uncharacterized protein, isoform A</fullName>
    </submittedName>
    <submittedName>
        <fullName evidence="2">Uncharacterized protein, isoform B</fullName>
    </submittedName>
</protein>
<accession>A0A0B4LEP6</accession>
<dbReference type="AlphaFoldDB" id="A0A0B4LEP6"/>
<reference evidence="2 4" key="1">
    <citation type="journal article" date="2000" name="Science">
        <title>The genome sequence of Drosophila melanogaster.</title>
        <authorList>
            <person name="Adams M.D."/>
            <person name="Celniker S.E."/>
            <person name="Holt R.A."/>
            <person name="Evans C.A."/>
            <person name="Gocayne J.D."/>
            <person name="Amanatides P.G."/>
            <person name="Scherer S.E."/>
            <person name="Li P.W."/>
            <person name="Hoskins R.A."/>
            <person name="Galle R.F."/>
            <person name="George R.A."/>
            <person name="Lewis S.E."/>
            <person name="Richards S."/>
            <person name="Ashburner M."/>
            <person name="Henderson S.N."/>
            <person name="Sutton G.G."/>
            <person name="Wortman J.R."/>
            <person name="Yandell M.D."/>
            <person name="Zhang Q."/>
            <person name="Chen L.X."/>
            <person name="Brandon R.C."/>
            <person name="Rogers Y.H."/>
            <person name="Blazej R.G."/>
            <person name="Champe M."/>
            <person name="Pfeiffer B.D."/>
            <person name="Wan K.H."/>
            <person name="Doyle C."/>
            <person name="Baxter E.G."/>
            <person name="Helt G."/>
            <person name="Nelson C.R."/>
            <person name="Gabor G.L."/>
            <person name="Abril J.F."/>
            <person name="Agbayani A."/>
            <person name="An H.J."/>
            <person name="Andrews-Pfannkoch C."/>
            <person name="Baldwin D."/>
            <person name="Ballew R.M."/>
            <person name="Basu A."/>
            <person name="Baxendale J."/>
            <person name="Bayraktaroglu L."/>
            <person name="Beasley E.M."/>
            <person name="Beeson K.Y."/>
            <person name="Benos P.V."/>
            <person name="Berman B.P."/>
            <person name="Bhandari D."/>
            <person name="Bolshakov S."/>
            <person name="Borkova D."/>
            <person name="Botchan M.R."/>
            <person name="Bouck J."/>
            <person name="Brokstein P."/>
            <person name="Brottier P."/>
            <person name="Burtis K.C."/>
            <person name="Busam D.A."/>
            <person name="Butler H."/>
            <person name="Cadieu E."/>
            <person name="Center A."/>
            <person name="Chandra I."/>
            <person name="Cherry J.M."/>
            <person name="Cawley S."/>
            <person name="Dahlke C."/>
            <person name="Davenport L.B."/>
            <person name="Davies P."/>
            <person name="de Pablos B."/>
            <person name="Delcher A."/>
            <person name="Deng Z."/>
            <person name="Mays A.D."/>
            <person name="Dew I."/>
            <person name="Dietz S.M."/>
            <person name="Dodson K."/>
            <person name="Doup L.E."/>
            <person name="Downes M."/>
            <person name="Dugan-Rocha S."/>
            <person name="Dunkov B.C."/>
            <person name="Dunn P."/>
            <person name="Durbin K.J."/>
            <person name="Evangelista C.C."/>
            <person name="Ferraz C."/>
            <person name="Ferriera S."/>
            <person name="Fleischmann W."/>
            <person name="Fosler C."/>
            <person name="Gabrielian A.E."/>
            <person name="Garg N.S."/>
            <person name="Gelbart W.M."/>
            <person name="Glasser K."/>
            <person name="Glodek A."/>
            <person name="Gong F."/>
            <person name="Gorrell J.H."/>
            <person name="Gu Z."/>
            <person name="Guan P."/>
            <person name="Harris M."/>
            <person name="Harris N.L."/>
            <person name="Harvey D."/>
            <person name="Heiman T.J."/>
            <person name="Hernandez J.R."/>
            <person name="Houck J."/>
            <person name="Hostin D."/>
            <person name="Houston K.A."/>
            <person name="Howland T.J."/>
            <person name="Wei M.H."/>
            <person name="Ibegwam C."/>
            <person name="Jalali M."/>
            <person name="Kalush F."/>
            <person name="Karpen G.H."/>
            <person name="Ke Z."/>
            <person name="Kennison J.A."/>
            <person name="Ketchum K.A."/>
            <person name="Kimmel B.E."/>
            <person name="Kodira C.D."/>
            <person name="Kraft C."/>
            <person name="Kravitz S."/>
            <person name="Kulp D."/>
            <person name="Lai Z."/>
            <person name="Lasko P."/>
            <person name="Lei Y."/>
            <person name="Levitsky A.A."/>
            <person name="Li J."/>
            <person name="Li Z."/>
            <person name="Liang Y."/>
            <person name="Lin X."/>
            <person name="Liu X."/>
            <person name="Mattei B."/>
            <person name="McIntosh T.C."/>
            <person name="McLeod M.P."/>
            <person name="McPherson D."/>
            <person name="Merkulov G."/>
            <person name="Milshina N.V."/>
            <person name="Mobarry C."/>
            <person name="Morris J."/>
            <person name="Moshrefi A."/>
            <person name="Mount S.M."/>
            <person name="Moy M."/>
            <person name="Murphy B."/>
            <person name="Murphy L."/>
            <person name="Muzny D.M."/>
            <person name="Nelson D.L."/>
            <person name="Nelson D.R."/>
            <person name="Nelson K.A."/>
            <person name="Nixon K."/>
            <person name="Nusskern D.R."/>
            <person name="Pacleb J.M."/>
            <person name="Palazzolo M."/>
            <person name="Pittman G.S."/>
            <person name="Pan S."/>
            <person name="Pollard J."/>
            <person name="Puri V."/>
            <person name="Reese M.G."/>
            <person name="Reinert K."/>
            <person name="Remington K."/>
            <person name="Saunders R.D."/>
            <person name="Scheeler F."/>
            <person name="Shen H."/>
            <person name="Shue B.C."/>
            <person name="Siden-Kiamos I."/>
            <person name="Simpson M."/>
            <person name="Skupski M.P."/>
            <person name="Smith T."/>
            <person name="Spier E."/>
            <person name="Spradling A.C."/>
            <person name="Stapleton M."/>
            <person name="Strong R."/>
            <person name="Sun E."/>
            <person name="Svirskas R."/>
            <person name="Tector C."/>
            <person name="Turner R."/>
            <person name="Venter E."/>
            <person name="Wang A.H."/>
            <person name="Wang X."/>
            <person name="Wang Z.Y."/>
            <person name="Wassarman D.A."/>
            <person name="Weinstock G.M."/>
            <person name="Weissenbach J."/>
            <person name="Williams S.M."/>
            <person name="WoodageT"/>
            <person name="Worley K.C."/>
            <person name="Wu D."/>
            <person name="Yang S."/>
            <person name="Yao Q.A."/>
            <person name="Ye J."/>
            <person name="Yeh R.F."/>
            <person name="Zaveri J.S."/>
            <person name="Zhan M."/>
            <person name="Zhang G."/>
            <person name="Zhao Q."/>
            <person name="Zheng L."/>
            <person name="Zheng X.H."/>
            <person name="Zhong F.N."/>
            <person name="Zhong W."/>
            <person name="Zhou X."/>
            <person name="Zhu S."/>
            <person name="Zhu X."/>
            <person name="Smith H.O."/>
            <person name="Gibbs R.A."/>
            <person name="Myers E.W."/>
            <person name="Rubin G.M."/>
            <person name="Venter J.C."/>
        </authorList>
    </citation>
    <scope>NUCLEOTIDE SEQUENCE [LARGE SCALE GENOMIC DNA]</scope>
    <source>
        <strain evidence="4">Berkeley</strain>
    </source>
</reference>
<evidence type="ECO:0000313" key="1">
    <source>
        <dbReference type="EMBL" id="AFH07999.1"/>
    </source>
</evidence>
<dbReference type="Bgee" id="FBgn0262791">
    <property type="expression patterns" value="Expressed in seminal fluid secreting gland and 7 other cell types or tissues"/>
</dbReference>
<organism evidence="2 4">
    <name type="scientific">Drosophila melanogaster</name>
    <name type="common">Fruit fly</name>
    <dbReference type="NCBI Taxonomy" id="7227"/>
    <lineage>
        <taxon>Eukaryota</taxon>
        <taxon>Metazoa</taxon>
        <taxon>Ecdysozoa</taxon>
        <taxon>Arthropoda</taxon>
        <taxon>Hexapoda</taxon>
        <taxon>Insecta</taxon>
        <taxon>Pterygota</taxon>
        <taxon>Neoptera</taxon>
        <taxon>Endopterygota</taxon>
        <taxon>Diptera</taxon>
        <taxon>Brachycera</taxon>
        <taxon>Muscomorpha</taxon>
        <taxon>Ephydroidea</taxon>
        <taxon>Drosophilidae</taxon>
        <taxon>Drosophila</taxon>
        <taxon>Sophophora</taxon>
    </lineage>
</organism>
<sequence>MQRFITFVVGGIVGFLIAKNTR</sequence>
<dbReference type="RefSeq" id="NP_001286283.1">
    <property type="nucleotide sequence ID" value="NM_001299354.1"/>
</dbReference>
<proteinExistence type="predicted"/>
<dbReference type="FlyBase" id="FBgn0262791">
    <property type="gene designation" value="CG43172"/>
</dbReference>
<dbReference type="VEuPathDB" id="VectorBase:FBgn0262791"/>
<dbReference type="EMBL" id="AE013599">
    <property type="protein sequence ID" value="AFH07999.1"/>
    <property type="molecule type" value="Genomic_DNA"/>
</dbReference>
<reference evidence="2" key="7">
    <citation type="submission" date="2006-08" db="EMBL/GenBank/DDBJ databases">
        <authorList>
            <person name="Celniker S."/>
            <person name="Carlson J."/>
            <person name="Wan K."/>
            <person name="Frise E."/>
            <person name="Hoskins R."/>
            <person name="Park S."/>
            <person name="Svirskas R."/>
            <person name="Rubin G."/>
        </authorList>
    </citation>
    <scope>NUCLEOTIDE SEQUENCE</scope>
</reference>
<dbReference type="GeneID" id="12798391"/>
<reference evidence="2 4" key="9">
    <citation type="journal article" date="2007" name="Science">
        <title>Sequence finishing and mapping of Drosophila melanogaster heterochromatin.</title>
        <authorList>
            <person name="Hoskins R.A."/>
            <person name="Carlson J.W."/>
            <person name="Kennedy C."/>
            <person name="Acevedo D."/>
            <person name="Evans-Holm M."/>
            <person name="Frise E."/>
            <person name="Wan K.H."/>
            <person name="Park S."/>
            <person name="Mendez-Lago M."/>
            <person name="Rossi F."/>
            <person name="Villasante A."/>
            <person name="Dimitri P."/>
            <person name="Karpen G.H."/>
            <person name="Celniker S.E."/>
        </authorList>
    </citation>
    <scope>NUCLEOTIDE SEQUENCE [LARGE SCALE GENOMIC DNA]</scope>
    <source>
        <strain evidence="4">Berkeley</strain>
    </source>
</reference>
<reference evidence="2" key="14">
    <citation type="submission" date="2020-05" db="EMBL/GenBank/DDBJ databases">
        <title>Drosophila melanogaster release 4 sequence.</title>
        <authorList>
            <consortium name="Berkeley Drosophila Genome Project"/>
            <person name="Celniker S."/>
            <person name="Carlson J."/>
            <person name="Wan K."/>
            <person name="Pfeiffer B."/>
            <person name="Frise E."/>
            <person name="George R."/>
            <person name="Hoskins R."/>
            <person name="Stapleton M."/>
            <person name="Pacleb J."/>
            <person name="Park S."/>
            <person name="Svirskas R."/>
            <person name="Smith E."/>
            <person name="Yu C."/>
            <person name="Rubin G."/>
        </authorList>
    </citation>
    <scope>NUCLEOTIDE SEQUENCE</scope>
</reference>
<dbReference type="RefSeq" id="NP_001246244.1">
    <property type="nucleotide sequence ID" value="NM_001259315.1"/>
</dbReference>
<evidence type="ECO:0000313" key="2">
    <source>
        <dbReference type="EMBL" id="AHN56081.1"/>
    </source>
</evidence>
<name>A0A0B4LEP6_DROME</name>
<reference evidence="2 4" key="3">
    <citation type="journal article" date="2002" name="Genome Biol.">
        <title>Annotation of the Drosophila melanogaster euchromatic genome: a systematic review.</title>
        <authorList>
            <person name="Misra S."/>
            <person name="Crosby M.A."/>
            <person name="Mungall C.J."/>
            <person name="Matthews B.B."/>
            <person name="Campbell K.S."/>
            <person name="Hradecky P."/>
            <person name="Huang Y."/>
            <person name="Kaminker J.S."/>
            <person name="Millburn G.H."/>
            <person name="Prochnik S.E."/>
            <person name="Smith C.D."/>
            <person name="Tupy J.L."/>
            <person name="Whitfied E.J."/>
            <person name="Bayraktaroglu L."/>
            <person name="Berman B.P."/>
            <person name="Bettencourt B.R."/>
            <person name="Celniker S.E."/>
            <person name="de Grey A.D."/>
            <person name="Drysdale R.A."/>
            <person name="Harris N.L."/>
            <person name="Richter J."/>
            <person name="Russo S."/>
            <person name="Schroeder A.J."/>
            <person name="Shu S.Q."/>
            <person name="Stapleton M."/>
            <person name="Yamada C."/>
            <person name="Ashburner M."/>
            <person name="Gelbart W.M."/>
            <person name="Rubin G.M."/>
            <person name="Lewis S.E."/>
        </authorList>
    </citation>
    <scope>GENOME REANNOTATION</scope>
    <source>
        <strain evidence="4">Berkeley</strain>
    </source>
</reference>
<reference evidence="2 4" key="6">
    <citation type="journal article" date="2005" name="PLoS Comput. Biol.">
        <title>Combined evidence annotation of transposable elements in genome sequences.</title>
        <authorList>
            <person name="Quesneville H."/>
            <person name="Bergman C.M."/>
            <person name="Andrieu O."/>
            <person name="Autard D."/>
            <person name="Nouaud D."/>
            <person name="Ashburner M."/>
            <person name="Anxolabehere D."/>
        </authorList>
    </citation>
    <scope>NUCLEOTIDE SEQUENCE [LARGE SCALE GENOMIC DNA]</scope>
    <source>
        <strain evidence="4">Berkeley</strain>
    </source>
</reference>
<dbReference type="Proteomes" id="UP000000803">
    <property type="component" value="Chromosome 2R"/>
</dbReference>
<dbReference type="BioGRID-ORCS" id="12798391">
    <property type="hits" value="0 hits in 1 CRISPR screen"/>
</dbReference>
<reference evidence="2" key="13">
    <citation type="submission" date="2020-04" db="EMBL/GenBank/DDBJ databases">
        <authorList>
            <consortium name="FlyBase"/>
        </authorList>
    </citation>
    <scope>NUCLEOTIDE SEQUENCE</scope>
</reference>
<reference evidence="2" key="12">
    <citation type="journal article" date="2015" name="Genome Res.">
        <title>The Release 6 reference sequence of the Drosophila melanogaster genome.</title>
        <authorList>
            <person name="Hoskins R.A."/>
            <person name="Carlson J.W."/>
            <person name="Wan K.H."/>
            <person name="Park S."/>
            <person name="Mendez I."/>
            <person name="Galle S.E."/>
            <person name="Booth B.W."/>
            <person name="Pfeiffer B.D."/>
            <person name="George R.A."/>
            <person name="Svirskas R."/>
            <person name="Krzywinski M."/>
            <person name="Schein J."/>
            <person name="Accardo M.C."/>
            <person name="Damia E."/>
            <person name="Messina G."/>
            <person name="Mendez-Lago M."/>
            <person name="de Pablos B."/>
            <person name="Demakova O.V."/>
            <person name="Andreyeva E.N."/>
            <person name="Boldyreva L.V."/>
            <person name="Marra M."/>
            <person name="Carvalho A.B."/>
            <person name="Dimitri P."/>
            <person name="Villasante A."/>
            <person name="Zhimulev I.F."/>
            <person name="Rubin G.M."/>
            <person name="Karpen G.H."/>
            <person name="Celniker S.E."/>
        </authorList>
    </citation>
    <scope>NUCLEOTIDE SEQUENCE</scope>
</reference>